<dbReference type="Proteomes" id="UP000243077">
    <property type="component" value="Chromosome"/>
</dbReference>
<evidence type="ECO:0000313" key="1">
    <source>
        <dbReference type="EMBL" id="AVG24255.1"/>
    </source>
</evidence>
<dbReference type="AlphaFoldDB" id="A0A2L2BRF7"/>
<proteinExistence type="predicted"/>
<evidence type="ECO:0000313" key="2">
    <source>
        <dbReference type="Proteomes" id="UP000243077"/>
    </source>
</evidence>
<gene>
    <name evidence="1" type="ORF">C3B54_111308</name>
</gene>
<sequence length="61" mass="6669">MAEMGQLVGRPYDEIVRYAGPPHSRQPAQDGLMGAVGLEMGFLSAWSVTLVSTRLECVEPY</sequence>
<name>A0A2L2BRF7_9MICO</name>
<keyword evidence="2" id="KW-1185">Reference proteome</keyword>
<dbReference type="KEGG" id="psai:C3B54_111308"/>
<reference evidence="1 2" key="1">
    <citation type="submission" date="2018-02" db="EMBL/GenBank/DDBJ databases">
        <title>Complete genome of the streamlined marine actinobacterium Pontimonas salivibrio CL-TW6 adapted to coastal planktonic lifestype.</title>
        <authorList>
            <person name="Cho B.C."/>
            <person name="Hardies S.C."/>
            <person name="Jang G.I."/>
            <person name="Hwang C.Y."/>
        </authorList>
    </citation>
    <scope>NUCLEOTIDE SEQUENCE [LARGE SCALE GENOMIC DNA]</scope>
    <source>
        <strain evidence="1 2">CL-TW6</strain>
    </source>
</reference>
<organism evidence="1 2">
    <name type="scientific">Pontimonas salivibrio</name>
    <dbReference type="NCBI Taxonomy" id="1159327"/>
    <lineage>
        <taxon>Bacteria</taxon>
        <taxon>Bacillati</taxon>
        <taxon>Actinomycetota</taxon>
        <taxon>Actinomycetes</taxon>
        <taxon>Micrococcales</taxon>
        <taxon>Microbacteriaceae</taxon>
        <taxon>Pontimonas</taxon>
    </lineage>
</organism>
<dbReference type="EMBL" id="CP026923">
    <property type="protein sequence ID" value="AVG24255.1"/>
    <property type="molecule type" value="Genomic_DNA"/>
</dbReference>
<accession>A0A2L2BRF7</accession>
<protein>
    <submittedName>
        <fullName evidence="1">Uncharacterized protein</fullName>
    </submittedName>
</protein>